<feature type="domain" description="Apple" evidence="3">
    <location>
        <begin position="948"/>
        <end position="1013"/>
    </location>
</feature>
<feature type="domain" description="Apple" evidence="3">
    <location>
        <begin position="2988"/>
        <end position="3053"/>
    </location>
</feature>
<feature type="domain" description="Apple" evidence="3">
    <location>
        <begin position="2831"/>
        <end position="2896"/>
    </location>
</feature>
<keyword evidence="5" id="KW-1185">Reference proteome</keyword>
<dbReference type="PROSITE" id="PS50948">
    <property type="entry name" value="PAN"/>
    <property type="match status" value="9"/>
</dbReference>
<dbReference type="CDD" id="cd00161">
    <property type="entry name" value="beta-trefoil_Ricin-like"/>
    <property type="match status" value="1"/>
</dbReference>
<gene>
    <name evidence="4" type="ORF">EVOR1521_LOCUS2968</name>
</gene>
<name>A0AA36HPM9_9DINO</name>
<dbReference type="InterPro" id="IPR000772">
    <property type="entry name" value="Ricin_B_lectin"/>
</dbReference>
<feature type="domain" description="Apple" evidence="3">
    <location>
        <begin position="140"/>
        <end position="204"/>
    </location>
</feature>
<keyword evidence="2" id="KW-0732">Signal</keyword>
<feature type="chain" id="PRO_5041290563" description="Apple domain-containing protein" evidence="2">
    <location>
        <begin position="21"/>
        <end position="5184"/>
    </location>
</feature>
<sequence length="5184" mass="560329">MARGLLLVALLRVWPVASQAQLRPGGLTLVQRKHSRRLFGVQADSFAPVDGGLDRVCRGSSITDDDGSYYIVRAGDAAASLYGCKAACLETATCQGIEFRVGRCEVWVRPGGIQAAAQTQGVQCLRYLPFLDAEGDDQACRGSSAADNNPAYYRILSASSLSACQDLCLQSPACRGIEFGAPRCELWTRDGGISFSVAAAGLVCQPLAPFVVLDGPDRGCRGSDESDLASSFYVRHTVASLDACKVLCARNSAICKGVEYSSSGTCDLWTRASGIQATAVVSGSVCLRLGALEAADAFQAVDGGAGRACRGSHAGDWSTSYFTWVNSPSLEACKSECAKTSSCVGIEFLNGCKVWTKTEGVESSISFPGATCLRYAPFTPVDGGEDRGCYGPSPHDIAFSAGSLETCKQRCMQKGWRCVGLEHNLTHCWVWGSQLVGAYTKTGRRCLRHQPFVAVDVDGFDRACSGMSPEDVWPTYYTQVASSSLESCKAACSANVACRGIQYDAETCQLWTRSIHTSSAKSGSVCLRLGPYDPWESASAFEPIISHACASEEYQLFQGEDLESCQRRCMSVPGCRGVDVAVRGCRLWQGTNFSWYPEVGTSCYRYQPFRDVDGGLGRDCRGGTSGDLQSAYFVQTQAAFVQACEDRCVQHSEADVLGTPCKGIAFDAASGSCRLWVRAQGVEATAGKASAVCRRYEPFLASDGGRDRKCVGPELDLGSAYVVLGLSEAPSLEQCRALCVARGCRGVEYGGHCKLWMMDVKPQYEFGSICLQSAAQSAQYAALDAFVAVHGGEQRACRGSHALDVAAGYFTAVGPHKAGTLEKCKSLCLSTTGCSAVQFSLAECQLWTRSVEATAAEAGSACFRLQPFRGMDGGQDRFCESDTPDVHTGSLVQCQELCSTSERCTGINFQANICHVFTADFSSRPQVGSSCSSYQHFVAVDGGVNRDCRGISDVDVNDTYFLQFPAVTSLQRCQLRCFAESRCQGIAFDQTKEVCKVWITQIGTSVAWWGTTCLRYGIADPLYETSISAFQPMNGGENRACRGKDVQDNLDSHYFVSTAWPENHTVDACQTLCMKTAGCKGIEFWAGGCEVWTLPDGIQASVHAPGRTCLRYEPYQTLDGFLDRVCRGSSIYDSQASYYAIYSPSVAPTLDACKDLCRRTHSCKGIEYRGWCEVWTRPGGIDAVAPSLGAQCWQYRPFVHVEGGVNRACRGEDELDNWPSYYSVHGLTGIEACKSLCVRTDGCKGIDYRPGRCEVWTRRGGIQKTAYFEGSLCMRLGPNDVWDDNNAFVALNGGSGTCQGTGMSALTRGSLSLQSCKMRCMSTPACRGIGYSSAVCTLWLGSGELSVIPDPDSSCHSYQPFRDIDGGENRDCRGSSSGDLLSTYYVQMEASSIQACQDACVQHAETDVLGKPCKGIAFDAAASSCRLWLRAQGIEATVEKTGSVCQRLEPFLDLDGRDRGCAGLHELDISADYYVEHSPAEAPNLEACRKLCISTLGCTGVQYSTVSRKCAVWTHALQTTVPQPGAICLRLGRRSIGEIALTAGAFQPVDGGVGRACRGATLTDTQASYYIFHSPTDVTTLDECKILCAQTSGCRGIQFSIYGCQVWTRPQGIETTATSPDLTCLRYEPFRLVDGLTDHSCASDGAPATASYVTEVSSLQGCQLQCMQDPGCRGIEHTSPSCAVWATAVAASAVSQGTSCMRYEPFVGADGGVDRSCRGAHASDDWPSYYEVYSHTWAAGPSIEECKDRCLATPDCKGIEYTKTSCKVWTRLGGIQSTVAQPGSLCLRFGHFDPHELLDAFVPVDGGEGRACRGSDSNDLDASYFLAVGPDKAATLEACKSLCLSSSGCSAVQFGLECQLWTQPVAATAAELGTKCLRFRAFRDFDGSQDRLCEGGDPIAAPVANLAQCEALCRENSARCTGINLRTDGTCHVFTSVFSSRPQSGSRCFSHQPFVAVDGGVDKDCRGSGEDDANSFHYVSAVAANLEDCKVQCVSDTRCQGIAFSSSGCKVWIRAQGIQASKSSPGSMCLRYGVIDPMYDPAVSAFRPMDGGIHRACRGSDIYDNLDSHFFVSTAWPENSSMDACQNLCMNTPACKGIEFRSGACEVWTLPGGVKASVPSTGRMCVRYQPFQTLDGFSDRVCRGSNIYDSQASYYAIYSPSVAPTLDACKDLCRRTHGCKGIEYRGWCEVWTRPEGIDAVAPSLGAECWQYRPFVTVEGGINRACRGADPRDTWPSYYTVYGPETAPSIDACKALCVRTDGCKGIEYHSGHCQVWTRRGGIQGTSYSKGSLCMRMGPNDVWDDNSAFVALNGGSGTCQGAGLTSLKRGSLSLESCKMRCMATPSCRGVGYSSAVCTLWLGSGELSAIPNPDASCYSYRPFRDIDGGENRDCRGANSSDVQSAYYVQTQAPSVLMCRDACVQHAETDMLGMPCKGIAFDSATGACQLWVRPQGVEATVEKTSSVCQRLEPFLDLDGAENRACAGLHPQDVSTEYYVEHSPAQASNLDACRKLCISNPNCTGVQYSIMTYRCRVWTSPLQTTTHQPGAICLRLGKQSMRETLSSANAFRAIDGGAGRACRGATLTDTQASYYIFHSPADVATLGECKILCAQTSGCRGIQFSIYGCQVWTRPQGIETTATSPDLTCLQYEPFRLADGLSERSCAASGATLSSYATEVSSLQSCQLQCMQDPGCRGIEHTSPSCAVWTTAVAASTVSQGTSCMRYEPFVEADEGVDRSCRGAHASDDWPSYYEVYDHTWAAGPSIEECKDRCLATPDCKGIEYTKTSCKVWIRLGGIQSTVAQPGSLCLRFGQFDPHELLDAFVPVHGGEGRACRGSDSNDLDASYFSAVGPDKAASLQACKSLCLSTFGCSAVQFSLSECQLWTRSVEATVVEVGSACFQLRPFRDFDGSQDRLCEAAEASDAAAISVPSLAQCQELCSQSATRCTGINFQTDGTCHVFTSAFSSRPQSGSRCFSHQPFVAVDGGADMDCRGSSDKDLNETYFTQMMEAASLEQCKLLCVSDVLCQGVAYVGQTCKLWTRAQGIQASKALPGSFCLRLPDLDSLEADTAFKAVDGGVGRACRGQNETDNLDAHYTVHVFWPENSSLAECQNLCLQTTHCKGVEFRLGACEIWTLAGGIQASVAAPGRTCTSYEPFRSVDGFDDRVCRGENVTDSLDSYYDIYSPTVAPDEAACRGLCEATAGCQGIEYRGWCEVWTRPKGIMAVGYSPNAKCLRHQPFQGVDGGSNRACRGAHPGDTWDAYFQVYGTTGSSKARSLDECKALCVGIAECKGIEYREGRCEVWTRFGGIGASVASKGAVCLRKGARDVVAESAAFRVAGRDQACRGASAADNHPSYYFLWGPALVGSEELCLLRCLATPNCRGTDWGPEGCKVWTRDIEATVHYSGTTCRRYEPFEPVDGGEGRACNVPFHSKDVWLSASLVPSLRQCKLECASRNFCKGLSFNTTGCQLWSHPQGIQATTSRSGSTCLRHMPFTLVNGSKDRACRGLSSSDIDPSYYVAFPLSEVPSLELCRQRCAFFASARCTGVEFSALGCKVWTRPQGIQATENVPGAICLRHGPLDLALTNAAAFKPADGGVGRACRGDNETDNSASHYTLFWAAPENESMSACQERCVRTPGCKGIEYRFGGCEVWTPSNGIQATVFGGDRTCLHYQPFQTLDGFDDRVCRGANISDSESSYFLLKPPSETPTLEACQRACMGTPGCKGIEFRSGWCEVWTRPQGIQAVAPSANALCQRYEPFLAVDGGSDRACRGAHSADTWSSYYTVHNVPFNECKDLCLSTWRCRGIQFQEDRCEVWTRALGIQSSAALAGSLCLRLGTLEITDSFIPFHGGENRSCRGAHVEDDDPSHYMVYGPDDWVSSIEDCKLLCTSVSSCQGLDFSPAGCKLWTRALGIGASAPVPGSTCLAYEPFRAVDGGDDRECRGQHAADLAVDYYTFHDAAAAPTLRSCQMLCADTADCKAISFEDNAGCRVWTTAVEASVSKVGSACWRYEPFTNVDSGRIPSEPSVDRSCRGAHIYDNSAAYYLSYSDWAPRFVQSGIDLAILGVVWYMITVTSLEGCRAKCSGTKGCQGLELTASHCHVWLRAAGIGATVPQPGSLCMHFGSPNPFREVTCGRHFFVERPNCYATRCRADAFPPVDGGLHRACRGELSDAETQNFIFHVSSKVRTLEACQMRCIFTAGCTGVEFNFWGCEVWTSEITHSVYAPGYRCARFQPFRSASGFDGGQACRGESIADNFGAYFSFYEAMPMGLYDGTMESCQKLPEAKPIALFGGAVPFGSASLPADTCATTSGCKGIERTPSHCEVWTKAIGVTVPWAKWAALVRYEPFTYVEGGIDRACRGEDPLDDWPSGGEKTHTLELQECKHLCMAHTGCLGIEYRTNNRCELWTRARGIGSTAAASGSVCMRYGSWDPSEVLDGFLPADGGLDRACRGQNRSDMNQSHYAYYALDIAPTLDACKAVCTITPGCKGVEFSHFGCEVWTRPGGIGATAQVPGFECYRCPKRDGSYVAFEAVDGGVDRACRGADADDQAAQHFMALPEVNSLDACQQRCLVRPGCKGVAFSDAGGCQLWTRAFGIGATAPEVGSFCYRHEPFTAADGGKDRACRGAKVWDNSTEHYRDVRLPAATLAKCKALCVGSPGCKGIEFQATGICSIWTRPGGIDATAEKGGSICLRFGATQAGAAEEGDRIGNVHLAKDPTLCLDITGLLNGSPIQISACESAVRFLMNSDTAQIRLLDHPEKCVDVAGGVNSNGTQIQLWDCGVAHPNMQFLLPDTGLGQIRWATHATMCLDSDFVPGAHVRLFSCRHASLLSRLVLPPGESRTVRTTKFVAHYLPWFLGKYNANAACELSPEAAARPVSPKVLRGAGDDCAFQHSHWCGSGGNSYYTSWLGAYDLTNDTTIDRQLDLMASYGLDGLWIDYQLRSWDPVVDRLVAGLKARNLGFAIMVDASTDPNALQNTSEKVANWTKEPHYFRHQGLPIIPIWNNDETIFTPLPVNAIYISRYAWSPPEWATDTYTWVSDSYLESYYELDHPIVSSGSIFRGFRDCYLNKTLQEPTVTQLDVTMMRSRRHRPEFIQLVTWNDYTEGTQLEPSFLRREDECVDVCGENCLLVADCHSYETGHKETAPSLWANSSGPRTRPATSRGTSAPMEIWRRCRSSCGASGTLARC</sequence>
<dbReference type="Gene3D" id="2.80.10.50">
    <property type="match status" value="1"/>
</dbReference>
<dbReference type="SUPFAM" id="SSF50370">
    <property type="entry name" value="Ricin B-like lectins"/>
    <property type="match status" value="1"/>
</dbReference>
<feature type="domain" description="Apple" evidence="3">
    <location>
        <begin position="220"/>
        <end position="286"/>
    </location>
</feature>
<dbReference type="InterPro" id="IPR003609">
    <property type="entry name" value="Pan_app"/>
</dbReference>
<protein>
    <recommendedName>
        <fullName evidence="3">Apple domain-containing protein</fullName>
    </recommendedName>
</protein>
<dbReference type="Proteomes" id="UP001178507">
    <property type="component" value="Unassembled WGS sequence"/>
</dbReference>
<feature type="domain" description="Apple" evidence="3">
    <location>
        <begin position="1812"/>
        <end position="1876"/>
    </location>
</feature>
<organism evidence="4 5">
    <name type="scientific">Effrenium voratum</name>
    <dbReference type="NCBI Taxonomy" id="2562239"/>
    <lineage>
        <taxon>Eukaryota</taxon>
        <taxon>Sar</taxon>
        <taxon>Alveolata</taxon>
        <taxon>Dinophyceae</taxon>
        <taxon>Suessiales</taxon>
        <taxon>Symbiodiniaceae</taxon>
        <taxon>Effrenium</taxon>
    </lineage>
</organism>
<feature type="domain" description="Apple" evidence="3">
    <location>
        <begin position="464"/>
        <end position="526"/>
    </location>
</feature>
<evidence type="ECO:0000313" key="4">
    <source>
        <dbReference type="EMBL" id="CAJ1373016.1"/>
    </source>
</evidence>
<reference evidence="4" key="1">
    <citation type="submission" date="2023-08" db="EMBL/GenBank/DDBJ databases">
        <authorList>
            <person name="Chen Y."/>
            <person name="Shah S."/>
            <person name="Dougan E. K."/>
            <person name="Thang M."/>
            <person name="Chan C."/>
        </authorList>
    </citation>
    <scope>NUCLEOTIDE SEQUENCE</scope>
</reference>
<proteinExistence type="predicted"/>
<dbReference type="InterPro" id="IPR035992">
    <property type="entry name" value="Ricin_B-like_lectins"/>
</dbReference>
<dbReference type="SMART" id="SM00473">
    <property type="entry name" value="PAN_AP"/>
    <property type="match status" value="32"/>
</dbReference>
<feature type="domain" description="Apple" evidence="3">
    <location>
        <begin position="1372"/>
        <end position="1445"/>
    </location>
</feature>
<feature type="signal peptide" evidence="2">
    <location>
        <begin position="1"/>
        <end position="20"/>
    </location>
</feature>
<feature type="region of interest" description="Disordered" evidence="1">
    <location>
        <begin position="5141"/>
        <end position="5161"/>
    </location>
</feature>
<comment type="caution">
    <text evidence="4">The sequence shown here is derived from an EMBL/GenBank/DDBJ whole genome shotgun (WGS) entry which is preliminary data.</text>
</comment>
<dbReference type="PROSITE" id="PS50231">
    <property type="entry name" value="RICIN_B_LECTIN"/>
    <property type="match status" value="1"/>
</dbReference>
<feature type="compositionally biased region" description="Polar residues" evidence="1">
    <location>
        <begin position="5145"/>
        <end position="5161"/>
    </location>
</feature>
<accession>A0AA36HPM9</accession>
<dbReference type="Pfam" id="PF00652">
    <property type="entry name" value="Ricin_B_lectin"/>
    <property type="match status" value="1"/>
</dbReference>
<dbReference type="EMBL" id="CAUJNA010000169">
    <property type="protein sequence ID" value="CAJ1373016.1"/>
    <property type="molecule type" value="Genomic_DNA"/>
</dbReference>
<dbReference type="Pfam" id="PF14295">
    <property type="entry name" value="PAN_4"/>
    <property type="match status" value="30"/>
</dbReference>
<feature type="domain" description="Apple" evidence="3">
    <location>
        <begin position="3938"/>
        <end position="4004"/>
    </location>
</feature>
<evidence type="ECO:0000256" key="1">
    <source>
        <dbReference type="SAM" id="MobiDB-lite"/>
    </source>
</evidence>
<dbReference type="Gene3D" id="3.20.20.80">
    <property type="entry name" value="Glycosidases"/>
    <property type="match status" value="1"/>
</dbReference>
<evidence type="ECO:0000313" key="5">
    <source>
        <dbReference type="Proteomes" id="UP001178507"/>
    </source>
</evidence>
<evidence type="ECO:0000259" key="3">
    <source>
        <dbReference type="PROSITE" id="PS50948"/>
    </source>
</evidence>
<evidence type="ECO:0000256" key="2">
    <source>
        <dbReference type="SAM" id="SignalP"/>
    </source>
</evidence>